<keyword evidence="1" id="KW-1133">Transmembrane helix</keyword>
<proteinExistence type="predicted"/>
<dbReference type="Proteomes" id="UP000199771">
    <property type="component" value="Unassembled WGS sequence"/>
</dbReference>
<evidence type="ECO:0000313" key="2">
    <source>
        <dbReference type="EMBL" id="SFF53392.1"/>
    </source>
</evidence>
<keyword evidence="1" id="KW-0812">Transmembrane</keyword>
<protein>
    <submittedName>
        <fullName evidence="2">Uncharacterized protein</fullName>
    </submittedName>
</protein>
<sequence>MKAFDERRVPGLVHVPARTRRRSRLTVLIAILALALMAVVVLRDDAAVWRDSATHARSDPIVDRGSP</sequence>
<evidence type="ECO:0000256" key="1">
    <source>
        <dbReference type="SAM" id="Phobius"/>
    </source>
</evidence>
<dbReference type="EMBL" id="FOOC01000007">
    <property type="protein sequence ID" value="SFF53392.1"/>
    <property type="molecule type" value="Genomic_DNA"/>
</dbReference>
<reference evidence="2 3" key="1">
    <citation type="submission" date="2016-10" db="EMBL/GenBank/DDBJ databases">
        <authorList>
            <person name="de Groot N.N."/>
        </authorList>
    </citation>
    <scope>NUCLEOTIDE SEQUENCE [LARGE SCALE GENOMIC DNA]</scope>
    <source>
        <strain evidence="2 3">DSM 23609</strain>
    </source>
</reference>
<dbReference type="RefSeq" id="WP_091533852.1">
    <property type="nucleotide sequence ID" value="NZ_FOOC01000007.1"/>
</dbReference>
<accession>A0A1I2JEX0</accession>
<evidence type="ECO:0000313" key="3">
    <source>
        <dbReference type="Proteomes" id="UP000199771"/>
    </source>
</evidence>
<keyword evidence="1" id="KW-0472">Membrane</keyword>
<name>A0A1I2JEX0_9GAMM</name>
<feature type="transmembrane region" description="Helical" evidence="1">
    <location>
        <begin position="25"/>
        <end position="42"/>
    </location>
</feature>
<dbReference type="AlphaFoldDB" id="A0A1I2JEX0"/>
<organism evidence="2 3">
    <name type="scientific">Fontimonas thermophila</name>
    <dbReference type="NCBI Taxonomy" id="1076937"/>
    <lineage>
        <taxon>Bacteria</taxon>
        <taxon>Pseudomonadati</taxon>
        <taxon>Pseudomonadota</taxon>
        <taxon>Gammaproteobacteria</taxon>
        <taxon>Nevskiales</taxon>
        <taxon>Nevskiaceae</taxon>
        <taxon>Fontimonas</taxon>
    </lineage>
</organism>
<keyword evidence="3" id="KW-1185">Reference proteome</keyword>
<gene>
    <name evidence="2" type="ORF">SAMN04488120_10783</name>
</gene>
<dbReference type="STRING" id="1076937.SAMN04488120_10783"/>